<proteinExistence type="predicted"/>
<dbReference type="Proteomes" id="UP000002051">
    <property type="component" value="Chromosome 8"/>
</dbReference>
<dbReference type="InterPro" id="IPR009057">
    <property type="entry name" value="Homeodomain-like_sf"/>
</dbReference>
<protein>
    <submittedName>
        <fullName evidence="4">Transmembrane protein, putative</fullName>
    </submittedName>
</protein>
<dbReference type="InterPro" id="IPR039467">
    <property type="entry name" value="TFIIIB_B''_Myb"/>
</dbReference>
<dbReference type="SUPFAM" id="SSF46689">
    <property type="entry name" value="Homeodomain-like"/>
    <property type="match status" value="1"/>
</dbReference>
<evidence type="ECO:0000313" key="4">
    <source>
        <dbReference type="EMBL" id="AET04582.1"/>
    </source>
</evidence>
<dbReference type="PaxDb" id="3880-AET04582"/>
<dbReference type="CDD" id="cd00167">
    <property type="entry name" value="SANT"/>
    <property type="match status" value="1"/>
</dbReference>
<feature type="compositionally biased region" description="Basic and acidic residues" evidence="1">
    <location>
        <begin position="138"/>
        <end position="151"/>
    </location>
</feature>
<dbReference type="PANTHER" id="PTHR22929">
    <property type="entry name" value="RNA POLYMERASE III TRANSCRIPTION INITIATION FACTOR B"/>
    <property type="match status" value="1"/>
</dbReference>
<dbReference type="EnsemblPlants" id="AET04582">
    <property type="protein sequence ID" value="AET04582"/>
    <property type="gene ID" value="MTR_8g091850"/>
</dbReference>
<dbReference type="AlphaFoldDB" id="G7LBA2"/>
<keyword evidence="2" id="KW-1133">Transmembrane helix</keyword>
<keyword evidence="2 4" id="KW-0812">Transmembrane</keyword>
<reference evidence="4 6" key="2">
    <citation type="journal article" date="2014" name="BMC Genomics">
        <title>An improved genome release (version Mt4.0) for the model legume Medicago truncatula.</title>
        <authorList>
            <person name="Tang H."/>
            <person name="Krishnakumar V."/>
            <person name="Bidwell S."/>
            <person name="Rosen B."/>
            <person name="Chan A."/>
            <person name="Zhou S."/>
            <person name="Gentzbittel L."/>
            <person name="Childs K.L."/>
            <person name="Yandell M."/>
            <person name="Gundlach H."/>
            <person name="Mayer K.F."/>
            <person name="Schwartz D.C."/>
            <person name="Town C.D."/>
        </authorList>
    </citation>
    <scope>GENOME REANNOTATION</scope>
    <source>
        <strain evidence="5 6">cv. Jemalong A17</strain>
    </source>
</reference>
<accession>G7LBA2</accession>
<dbReference type="GO" id="GO:0000126">
    <property type="term" value="C:transcription factor TFIIIB complex"/>
    <property type="evidence" value="ECO:0000318"/>
    <property type="project" value="GO_Central"/>
</dbReference>
<keyword evidence="6" id="KW-1185">Reference proteome</keyword>
<dbReference type="GO" id="GO:0001156">
    <property type="term" value="F:TFIIIC-class transcription factor complex binding"/>
    <property type="evidence" value="ECO:0000318"/>
    <property type="project" value="GO_Central"/>
</dbReference>
<dbReference type="HOGENOM" id="CLU_944510_0_0_1"/>
<dbReference type="EMBL" id="CM001224">
    <property type="protein sequence ID" value="AET04582.1"/>
    <property type="molecule type" value="Genomic_DNA"/>
</dbReference>
<evidence type="ECO:0000259" key="3">
    <source>
        <dbReference type="Pfam" id="PF15963"/>
    </source>
</evidence>
<evidence type="ECO:0000256" key="2">
    <source>
        <dbReference type="SAM" id="Phobius"/>
    </source>
</evidence>
<feature type="region of interest" description="Disordered" evidence="1">
    <location>
        <begin position="138"/>
        <end position="159"/>
    </location>
</feature>
<dbReference type="Pfam" id="PF15963">
    <property type="entry name" value="Myb_DNA-bind_7"/>
    <property type="match status" value="1"/>
</dbReference>
<name>G7LBA2_MEDTR</name>
<dbReference type="eggNOG" id="KOG2009">
    <property type="taxonomic scope" value="Eukaryota"/>
</dbReference>
<dbReference type="GO" id="GO:0070898">
    <property type="term" value="P:RNA polymerase III preinitiation complex assembly"/>
    <property type="evidence" value="ECO:0000318"/>
    <property type="project" value="GO_Central"/>
</dbReference>
<feature type="region of interest" description="Disordered" evidence="1">
    <location>
        <begin position="59"/>
        <end position="96"/>
    </location>
</feature>
<reference evidence="5" key="3">
    <citation type="submission" date="2015-04" db="UniProtKB">
        <authorList>
            <consortium name="EnsemblPlants"/>
        </authorList>
    </citation>
    <scope>IDENTIFICATION</scope>
    <source>
        <strain evidence="5">cv. Jemalong A17</strain>
    </source>
</reference>
<evidence type="ECO:0000313" key="5">
    <source>
        <dbReference type="EnsemblPlants" id="AET04582"/>
    </source>
</evidence>
<organism evidence="4 6">
    <name type="scientific">Medicago truncatula</name>
    <name type="common">Barrel medic</name>
    <name type="synonym">Medicago tribuloides</name>
    <dbReference type="NCBI Taxonomy" id="3880"/>
    <lineage>
        <taxon>Eukaryota</taxon>
        <taxon>Viridiplantae</taxon>
        <taxon>Streptophyta</taxon>
        <taxon>Embryophyta</taxon>
        <taxon>Tracheophyta</taxon>
        <taxon>Spermatophyta</taxon>
        <taxon>Magnoliopsida</taxon>
        <taxon>eudicotyledons</taxon>
        <taxon>Gunneridae</taxon>
        <taxon>Pentapetalae</taxon>
        <taxon>rosids</taxon>
        <taxon>fabids</taxon>
        <taxon>Fabales</taxon>
        <taxon>Fabaceae</taxon>
        <taxon>Papilionoideae</taxon>
        <taxon>50 kb inversion clade</taxon>
        <taxon>NPAAA clade</taxon>
        <taxon>Hologalegina</taxon>
        <taxon>IRL clade</taxon>
        <taxon>Trifolieae</taxon>
        <taxon>Medicago</taxon>
    </lineage>
</organism>
<evidence type="ECO:0000256" key="1">
    <source>
        <dbReference type="SAM" id="MobiDB-lite"/>
    </source>
</evidence>
<keyword evidence="2" id="KW-0472">Membrane</keyword>
<reference evidence="4 6" key="1">
    <citation type="journal article" date="2011" name="Nature">
        <title>The Medicago genome provides insight into the evolution of rhizobial symbioses.</title>
        <authorList>
            <person name="Young N.D."/>
            <person name="Debelle F."/>
            <person name="Oldroyd G.E."/>
            <person name="Geurts R."/>
            <person name="Cannon S.B."/>
            <person name="Udvardi M.K."/>
            <person name="Benedito V.A."/>
            <person name="Mayer K.F."/>
            <person name="Gouzy J."/>
            <person name="Schoof H."/>
            <person name="Van de Peer Y."/>
            <person name="Proost S."/>
            <person name="Cook D.R."/>
            <person name="Meyers B.C."/>
            <person name="Spannagl M."/>
            <person name="Cheung F."/>
            <person name="De Mita S."/>
            <person name="Krishnakumar V."/>
            <person name="Gundlach H."/>
            <person name="Zhou S."/>
            <person name="Mudge J."/>
            <person name="Bharti A.K."/>
            <person name="Murray J.D."/>
            <person name="Naoumkina M.A."/>
            <person name="Rosen B."/>
            <person name="Silverstein K.A."/>
            <person name="Tang H."/>
            <person name="Rombauts S."/>
            <person name="Zhao P.X."/>
            <person name="Zhou P."/>
            <person name="Barbe V."/>
            <person name="Bardou P."/>
            <person name="Bechner M."/>
            <person name="Bellec A."/>
            <person name="Berger A."/>
            <person name="Berges H."/>
            <person name="Bidwell S."/>
            <person name="Bisseling T."/>
            <person name="Choisne N."/>
            <person name="Couloux A."/>
            <person name="Denny R."/>
            <person name="Deshpande S."/>
            <person name="Dai X."/>
            <person name="Doyle J.J."/>
            <person name="Dudez A.M."/>
            <person name="Farmer A.D."/>
            <person name="Fouteau S."/>
            <person name="Franken C."/>
            <person name="Gibelin C."/>
            <person name="Gish J."/>
            <person name="Goldstein S."/>
            <person name="Gonzalez A.J."/>
            <person name="Green P.J."/>
            <person name="Hallab A."/>
            <person name="Hartog M."/>
            <person name="Hua A."/>
            <person name="Humphray S.J."/>
            <person name="Jeong D.H."/>
            <person name="Jing Y."/>
            <person name="Jocker A."/>
            <person name="Kenton S.M."/>
            <person name="Kim D.J."/>
            <person name="Klee K."/>
            <person name="Lai H."/>
            <person name="Lang C."/>
            <person name="Lin S."/>
            <person name="Macmil S.L."/>
            <person name="Magdelenat G."/>
            <person name="Matthews L."/>
            <person name="McCorrison J."/>
            <person name="Monaghan E.L."/>
            <person name="Mun J.H."/>
            <person name="Najar F.Z."/>
            <person name="Nicholson C."/>
            <person name="Noirot C."/>
            <person name="O'Bleness M."/>
            <person name="Paule C.R."/>
            <person name="Poulain J."/>
            <person name="Prion F."/>
            <person name="Qin B."/>
            <person name="Qu C."/>
            <person name="Retzel E.F."/>
            <person name="Riddle C."/>
            <person name="Sallet E."/>
            <person name="Samain S."/>
            <person name="Samson N."/>
            <person name="Sanders I."/>
            <person name="Saurat O."/>
            <person name="Scarpelli C."/>
            <person name="Schiex T."/>
            <person name="Segurens B."/>
            <person name="Severin A.J."/>
            <person name="Sherrier D.J."/>
            <person name="Shi R."/>
            <person name="Sims S."/>
            <person name="Singer S.R."/>
            <person name="Sinharoy S."/>
            <person name="Sterck L."/>
            <person name="Viollet A."/>
            <person name="Wang B.B."/>
            <person name="Wang K."/>
            <person name="Wang M."/>
            <person name="Wang X."/>
            <person name="Warfsmann J."/>
            <person name="Weissenbach J."/>
            <person name="White D.D."/>
            <person name="White J.D."/>
            <person name="Wiley G.B."/>
            <person name="Wincker P."/>
            <person name="Xing Y."/>
            <person name="Yang L."/>
            <person name="Yao Z."/>
            <person name="Ying F."/>
            <person name="Zhai J."/>
            <person name="Zhou L."/>
            <person name="Zuber A."/>
            <person name="Denarie J."/>
            <person name="Dixon R.A."/>
            <person name="May G.D."/>
            <person name="Schwartz D.C."/>
            <person name="Rogers J."/>
            <person name="Quetier F."/>
            <person name="Town C.D."/>
            <person name="Roe B.A."/>
        </authorList>
    </citation>
    <scope>NUCLEOTIDE SEQUENCE [LARGE SCALE GENOMIC DNA]</scope>
    <source>
        <strain evidence="4">A17</strain>
        <strain evidence="5 6">cv. Jemalong A17</strain>
    </source>
</reference>
<dbReference type="InterPro" id="IPR001005">
    <property type="entry name" value="SANT/Myb"/>
</dbReference>
<feature type="transmembrane region" description="Helical" evidence="2">
    <location>
        <begin position="25"/>
        <end position="50"/>
    </location>
</feature>
<feature type="compositionally biased region" description="Basic residues" evidence="1">
    <location>
        <begin position="59"/>
        <end position="70"/>
    </location>
</feature>
<gene>
    <name evidence="4" type="ordered locus">MTR_8g091850</name>
</gene>
<feature type="domain" description="Transcription factor TFIIIB component B'' Myb" evidence="3">
    <location>
        <begin position="226"/>
        <end position="292"/>
    </location>
</feature>
<dbReference type="PANTHER" id="PTHR22929:SF0">
    <property type="entry name" value="TRANSCRIPTION FACTOR TFIIIB COMPONENT B'' HOMOLOG"/>
    <property type="match status" value="1"/>
</dbReference>
<sequence>MCINRRTQRLDIVKGKPLEERLSPILSYFLVKVFFLFHSIVGFLTIHHFICNLSQNANGRKKPLKKHKRSPIVGVEDKGSKTSRQPRKQAVRELSKNPFNKAVEVDDVLDPPYEFDGDVLEENDDEDEVDYSFNMKRANDDLEKGTEEPPKKFPHSSRRRKRCVDKALLEDDYLDHRTLPLRDIIRRGECRERSAKKEAINSKTSSTNQRANENITSTAPLYNHQSFKDKTPRAKWSKQDTELFYEAVSCCNDFSMIQLLFPGKTRRQIMLKYKKEERQHPLQWLYDALNNHAAG</sequence>
<dbReference type="STRING" id="3880.G7LBA2"/>
<evidence type="ECO:0000313" key="6">
    <source>
        <dbReference type="Proteomes" id="UP000002051"/>
    </source>
</evidence>